<keyword evidence="1" id="KW-1133">Transmembrane helix</keyword>
<accession>A0AAJ7IR74</accession>
<reference evidence="3" key="1">
    <citation type="submission" date="2025-08" db="UniProtKB">
        <authorList>
            <consortium name="RefSeq"/>
        </authorList>
    </citation>
    <scope>IDENTIFICATION</scope>
    <source>
        <tissue evidence="3">Whole body</tissue>
    </source>
</reference>
<dbReference type="KEGG" id="ccal:108621927"/>
<feature type="non-terminal residue" evidence="3">
    <location>
        <position position="180"/>
    </location>
</feature>
<dbReference type="AlphaFoldDB" id="A0AAJ7IR74"/>
<keyword evidence="1" id="KW-0812">Transmembrane</keyword>
<feature type="transmembrane region" description="Helical" evidence="1">
    <location>
        <begin position="101"/>
        <end position="130"/>
    </location>
</feature>
<protein>
    <submittedName>
        <fullName evidence="3">Uncharacterized protein LOC108621927</fullName>
    </submittedName>
</protein>
<keyword evidence="1" id="KW-0472">Membrane</keyword>
<gene>
    <name evidence="3" type="primary">LOC108621927</name>
</gene>
<name>A0AAJ7IR74_9HYME</name>
<organism evidence="2 3">
    <name type="scientific">Ceratina calcarata</name>
    <dbReference type="NCBI Taxonomy" id="156304"/>
    <lineage>
        <taxon>Eukaryota</taxon>
        <taxon>Metazoa</taxon>
        <taxon>Ecdysozoa</taxon>
        <taxon>Arthropoda</taxon>
        <taxon>Hexapoda</taxon>
        <taxon>Insecta</taxon>
        <taxon>Pterygota</taxon>
        <taxon>Neoptera</taxon>
        <taxon>Endopterygota</taxon>
        <taxon>Hymenoptera</taxon>
        <taxon>Apocrita</taxon>
        <taxon>Aculeata</taxon>
        <taxon>Apoidea</taxon>
        <taxon>Anthophila</taxon>
        <taxon>Apidae</taxon>
        <taxon>Ceratina</taxon>
        <taxon>Zadontomerus</taxon>
    </lineage>
</organism>
<sequence>MILVKLHFCWIKEDYYKKSFEHMKIDWSKLEKNEEVSLLKQSYDECIFYYKLLFAMTYVPSVFLIVLQFAPKIADIIVPLNESRHNELILSIEYFIDTDKYFYPIAIHVSLIALLLSTAMCTVDLLNWIIQLHMEGMFHLLGYLMEHLFDKPEDMNNKIDLNAVYYRRVVHIIDLHERNL</sequence>
<proteinExistence type="predicted"/>
<evidence type="ECO:0000313" key="2">
    <source>
        <dbReference type="Proteomes" id="UP000694925"/>
    </source>
</evidence>
<keyword evidence="2" id="KW-1185">Reference proteome</keyword>
<evidence type="ECO:0000256" key="1">
    <source>
        <dbReference type="SAM" id="Phobius"/>
    </source>
</evidence>
<dbReference type="GeneID" id="108621927"/>
<dbReference type="RefSeq" id="XP_017875025.2">
    <property type="nucleotide sequence ID" value="XM_018019536.2"/>
</dbReference>
<feature type="transmembrane region" description="Helical" evidence="1">
    <location>
        <begin position="48"/>
        <end position="70"/>
    </location>
</feature>
<evidence type="ECO:0000313" key="3">
    <source>
        <dbReference type="RefSeq" id="XP_017875025.2"/>
    </source>
</evidence>
<dbReference type="Proteomes" id="UP000694925">
    <property type="component" value="Unplaced"/>
</dbReference>